<dbReference type="PATRIC" id="fig|1249627.3.peg.2908"/>
<proteinExistence type="predicted"/>
<dbReference type="AlphaFoldDB" id="W9VE96"/>
<reference evidence="1 2" key="1">
    <citation type="submission" date="2012-11" db="EMBL/GenBank/DDBJ databases">
        <title>Genome assembly of Thiorhodococcus sp. AK35.</title>
        <authorList>
            <person name="Nupur N."/>
            <person name="Khatri I."/>
            <person name="Subramanian S."/>
            <person name="Pinnaka A."/>
        </authorList>
    </citation>
    <scope>NUCLEOTIDE SEQUENCE [LARGE SCALE GENOMIC DNA]</scope>
    <source>
        <strain evidence="1 2">AK35</strain>
    </source>
</reference>
<organism evidence="1 2">
    <name type="scientific">Imhoffiella purpurea</name>
    <dbReference type="NCBI Taxonomy" id="1249627"/>
    <lineage>
        <taxon>Bacteria</taxon>
        <taxon>Pseudomonadati</taxon>
        <taxon>Pseudomonadota</taxon>
        <taxon>Gammaproteobacteria</taxon>
        <taxon>Chromatiales</taxon>
        <taxon>Chromatiaceae</taxon>
        <taxon>Imhoffiella</taxon>
    </lineage>
</organism>
<dbReference type="STRING" id="1249627.D779_2743"/>
<name>W9VE96_9GAMM</name>
<keyword evidence="2" id="KW-1185">Reference proteome</keyword>
<gene>
    <name evidence="1" type="ORF">D779_2743</name>
</gene>
<evidence type="ECO:0000313" key="2">
    <source>
        <dbReference type="Proteomes" id="UP000019460"/>
    </source>
</evidence>
<comment type="caution">
    <text evidence="1">The sequence shown here is derived from an EMBL/GenBank/DDBJ whole genome shotgun (WGS) entry which is preliminary data.</text>
</comment>
<evidence type="ECO:0000313" key="1">
    <source>
        <dbReference type="EMBL" id="EXJ14342.1"/>
    </source>
</evidence>
<sequence>MFFIDANAPSPCSAAGSTFEGRSNRLAAGGWRLIAFKLNI</sequence>
<accession>W9VE96</accession>
<dbReference type="Proteomes" id="UP000019460">
    <property type="component" value="Unassembled WGS sequence"/>
</dbReference>
<protein>
    <submittedName>
        <fullName evidence="1">Uncharacterized protein</fullName>
    </submittedName>
</protein>
<dbReference type="RefSeq" id="WP_269747392.1">
    <property type="nucleotide sequence ID" value="NZ_AONC01000042.1"/>
</dbReference>
<dbReference type="EMBL" id="AONC01000042">
    <property type="protein sequence ID" value="EXJ14342.1"/>
    <property type="molecule type" value="Genomic_DNA"/>
</dbReference>